<evidence type="ECO:0000313" key="2">
    <source>
        <dbReference type="EMBL" id="OWM68036.1"/>
    </source>
</evidence>
<dbReference type="Proteomes" id="UP000197138">
    <property type="component" value="Unassembled WGS sequence"/>
</dbReference>
<gene>
    <name evidence="2" type="ORF">CDL15_Pgr017604</name>
</gene>
<organism evidence="2 3">
    <name type="scientific">Punica granatum</name>
    <name type="common">Pomegranate</name>
    <dbReference type="NCBI Taxonomy" id="22663"/>
    <lineage>
        <taxon>Eukaryota</taxon>
        <taxon>Viridiplantae</taxon>
        <taxon>Streptophyta</taxon>
        <taxon>Embryophyta</taxon>
        <taxon>Tracheophyta</taxon>
        <taxon>Spermatophyta</taxon>
        <taxon>Magnoliopsida</taxon>
        <taxon>eudicotyledons</taxon>
        <taxon>Gunneridae</taxon>
        <taxon>Pentapetalae</taxon>
        <taxon>rosids</taxon>
        <taxon>malvids</taxon>
        <taxon>Myrtales</taxon>
        <taxon>Lythraceae</taxon>
        <taxon>Punica</taxon>
    </lineage>
</organism>
<reference evidence="3" key="1">
    <citation type="journal article" date="2017" name="Plant J.">
        <title>The pomegranate (Punica granatum L.) genome and the genomics of punicalagin biosynthesis.</title>
        <authorList>
            <person name="Qin G."/>
            <person name="Xu C."/>
            <person name="Ming R."/>
            <person name="Tang H."/>
            <person name="Guyot R."/>
            <person name="Kramer E.M."/>
            <person name="Hu Y."/>
            <person name="Yi X."/>
            <person name="Qi Y."/>
            <person name="Xu X."/>
            <person name="Gao Z."/>
            <person name="Pan H."/>
            <person name="Jian J."/>
            <person name="Tian Y."/>
            <person name="Yue Z."/>
            <person name="Xu Y."/>
        </authorList>
    </citation>
    <scope>NUCLEOTIDE SEQUENCE [LARGE SCALE GENOMIC DNA]</scope>
    <source>
        <strain evidence="3">cv. Dabenzi</strain>
    </source>
</reference>
<evidence type="ECO:0000313" key="3">
    <source>
        <dbReference type="Proteomes" id="UP000197138"/>
    </source>
</evidence>
<accession>A0A218W5W7</accession>
<name>A0A218W5W7_PUNGR</name>
<feature type="region of interest" description="Disordered" evidence="1">
    <location>
        <begin position="67"/>
        <end position="87"/>
    </location>
</feature>
<proteinExistence type="predicted"/>
<comment type="caution">
    <text evidence="2">The sequence shown here is derived from an EMBL/GenBank/DDBJ whole genome shotgun (WGS) entry which is preliminary data.</text>
</comment>
<dbReference type="EMBL" id="MTKT01005369">
    <property type="protein sequence ID" value="OWM68036.1"/>
    <property type="molecule type" value="Genomic_DNA"/>
</dbReference>
<protein>
    <submittedName>
        <fullName evidence="2">Uncharacterized protein</fullName>
    </submittedName>
</protein>
<sequence>MPLGSGLNISRASVERSSVRLRKLLEMSLLWAAQRALQWQQRHDNSLGVRGRSRQWHGNLERSRKDGTIAAASRVARGARGRRTATQ</sequence>
<dbReference type="AlphaFoldDB" id="A0A218W5W7"/>
<feature type="compositionally biased region" description="Basic residues" evidence="1">
    <location>
        <begin position="77"/>
        <end position="87"/>
    </location>
</feature>
<evidence type="ECO:0000256" key="1">
    <source>
        <dbReference type="SAM" id="MobiDB-lite"/>
    </source>
</evidence>